<organism evidence="1 2">
    <name type="scientific">Shewanella xiamenensis</name>
    <dbReference type="NCBI Taxonomy" id="332186"/>
    <lineage>
        <taxon>Bacteria</taxon>
        <taxon>Pseudomonadati</taxon>
        <taxon>Pseudomonadota</taxon>
        <taxon>Gammaproteobacteria</taxon>
        <taxon>Alteromonadales</taxon>
        <taxon>Shewanellaceae</taxon>
        <taxon>Shewanella</taxon>
    </lineage>
</organism>
<reference evidence="1" key="1">
    <citation type="submission" date="2023-05" db="EMBL/GenBank/DDBJ databases">
        <title>Colonisation of extended spectrum b-lactamase- and carbapenemase-producing bacteria on hospital surfaces from low- and middle-income countries.</title>
        <authorList>
            <person name="Nieto-Rosado M."/>
            <person name="Sands K."/>
            <person name="Iregbu K."/>
            <person name="Zahra R."/>
            <person name="Mazarati J.B."/>
            <person name="Mehtar S."/>
            <person name="Barnards-Group B."/>
            <person name="Walsh T.R."/>
        </authorList>
    </citation>
    <scope>NUCLEOTIDE SEQUENCE</scope>
    <source>
        <strain evidence="1">PP-E493</strain>
    </source>
</reference>
<dbReference type="RefSeq" id="WP_014611626.1">
    <property type="nucleotide sequence ID" value="NZ_CP091834.1"/>
</dbReference>
<name>A0AAE4TI41_9GAMM</name>
<dbReference type="EMBL" id="JASGOQ010000003">
    <property type="protein sequence ID" value="MDV5393146.1"/>
    <property type="molecule type" value="Genomic_DNA"/>
</dbReference>
<dbReference type="AlphaFoldDB" id="A0AAE4TI41"/>
<proteinExistence type="predicted"/>
<comment type="caution">
    <text evidence="1">The sequence shown here is derived from an EMBL/GenBank/DDBJ whole genome shotgun (WGS) entry which is preliminary data.</text>
</comment>
<gene>
    <name evidence="1" type="ORF">QM089_23440</name>
</gene>
<dbReference type="Proteomes" id="UP001187859">
    <property type="component" value="Unassembled WGS sequence"/>
</dbReference>
<evidence type="ECO:0000313" key="1">
    <source>
        <dbReference type="EMBL" id="MDV5393146.1"/>
    </source>
</evidence>
<sequence length="106" mass="11982">MNTKSKSLFVRLWLKEISLNNQIQLLDTSLNVPRFHTGDRAEIETQIATFRQRIKSIDDKIIFHIQNGNFPENAVDICKDELGATAGYVADCYSSLYSDYAPSGNP</sequence>
<accession>A0AAE4TI41</accession>
<protein>
    <submittedName>
        <fullName evidence="1">Uncharacterized protein</fullName>
    </submittedName>
</protein>
<evidence type="ECO:0000313" key="2">
    <source>
        <dbReference type="Proteomes" id="UP001187859"/>
    </source>
</evidence>